<proteinExistence type="predicted"/>
<protein>
    <submittedName>
        <fullName evidence="1">Uncharacterized protein</fullName>
    </submittedName>
</protein>
<dbReference type="AlphaFoldDB" id="A0A381WU22"/>
<accession>A0A381WU22</accession>
<reference evidence="1" key="1">
    <citation type="submission" date="2018-05" db="EMBL/GenBank/DDBJ databases">
        <authorList>
            <person name="Lanie J.A."/>
            <person name="Ng W.-L."/>
            <person name="Kazmierczak K.M."/>
            <person name="Andrzejewski T.M."/>
            <person name="Davidsen T.M."/>
            <person name="Wayne K.J."/>
            <person name="Tettelin H."/>
            <person name="Glass J.I."/>
            <person name="Rusch D."/>
            <person name="Podicherti R."/>
            <person name="Tsui H.-C.T."/>
            <person name="Winkler M.E."/>
        </authorList>
    </citation>
    <scope>NUCLEOTIDE SEQUENCE</scope>
</reference>
<organism evidence="1">
    <name type="scientific">marine metagenome</name>
    <dbReference type="NCBI Taxonomy" id="408172"/>
    <lineage>
        <taxon>unclassified sequences</taxon>
        <taxon>metagenomes</taxon>
        <taxon>ecological metagenomes</taxon>
    </lineage>
</organism>
<feature type="non-terminal residue" evidence="1">
    <location>
        <position position="1"/>
    </location>
</feature>
<gene>
    <name evidence="1" type="ORF">METZ01_LOCUS108848</name>
</gene>
<name>A0A381WU22_9ZZZZ</name>
<sequence>LRIFITILSLSIFSNAQAQDLEDILWENEPLKSSLDFAILDQTIKGTAGNDFEISLNSYLQIKGFGINIFLDNYNIQKDFDLESIPQFSIKLSSKNGIVEPNIRFINKIEL</sequence>
<evidence type="ECO:0000313" key="1">
    <source>
        <dbReference type="EMBL" id="SVA55994.1"/>
    </source>
</evidence>
<feature type="non-terminal residue" evidence="1">
    <location>
        <position position="111"/>
    </location>
</feature>
<dbReference type="EMBL" id="UINC01012879">
    <property type="protein sequence ID" value="SVA55994.1"/>
    <property type="molecule type" value="Genomic_DNA"/>
</dbReference>